<evidence type="ECO:0000256" key="2">
    <source>
        <dbReference type="ARBA" id="ARBA00022443"/>
    </source>
</evidence>
<dbReference type="PROSITE" id="PS50002">
    <property type="entry name" value="SH3"/>
    <property type="match status" value="1"/>
</dbReference>
<organism evidence="9 10">
    <name type="scientific">Hypothenemus hampei</name>
    <name type="common">Coffee berry borer</name>
    <dbReference type="NCBI Taxonomy" id="57062"/>
    <lineage>
        <taxon>Eukaryota</taxon>
        <taxon>Metazoa</taxon>
        <taxon>Ecdysozoa</taxon>
        <taxon>Arthropoda</taxon>
        <taxon>Hexapoda</taxon>
        <taxon>Insecta</taxon>
        <taxon>Pterygota</taxon>
        <taxon>Neoptera</taxon>
        <taxon>Endopterygota</taxon>
        <taxon>Coleoptera</taxon>
        <taxon>Polyphaga</taxon>
        <taxon>Cucujiformia</taxon>
        <taxon>Curculionidae</taxon>
        <taxon>Scolytinae</taxon>
        <taxon>Hypothenemus</taxon>
    </lineage>
</organism>
<dbReference type="AlphaFoldDB" id="A0ABD1F5S8"/>
<dbReference type="GO" id="GO:0030027">
    <property type="term" value="C:lamellipodium"/>
    <property type="evidence" value="ECO:0007669"/>
    <property type="project" value="UniProtKB-SubCell"/>
</dbReference>
<evidence type="ECO:0000313" key="10">
    <source>
        <dbReference type="Proteomes" id="UP001566132"/>
    </source>
</evidence>
<evidence type="ECO:0000313" key="9">
    <source>
        <dbReference type="EMBL" id="KAL1512951.1"/>
    </source>
</evidence>
<evidence type="ECO:0008006" key="11">
    <source>
        <dbReference type="Google" id="ProtNLM"/>
    </source>
</evidence>
<dbReference type="PANTHER" id="PTHR46026">
    <property type="entry name" value="RHO-TYPE GUANINE NUCLEOTIDE EXCHANGE FACTOR, ISOFORM F"/>
    <property type="match status" value="1"/>
</dbReference>
<protein>
    <recommendedName>
        <fullName evidence="11">Rho guanine nucleotide exchange factor 7</fullName>
    </recommendedName>
</protein>
<dbReference type="PROSITE" id="PS50003">
    <property type="entry name" value="PH_DOMAIN"/>
    <property type="match status" value="1"/>
</dbReference>
<dbReference type="PROSITE" id="PS50010">
    <property type="entry name" value="DH_2"/>
    <property type="match status" value="1"/>
</dbReference>
<evidence type="ECO:0000259" key="6">
    <source>
        <dbReference type="PROSITE" id="PS50002"/>
    </source>
</evidence>
<dbReference type="SUPFAM" id="SSF50729">
    <property type="entry name" value="PH domain-like"/>
    <property type="match status" value="1"/>
</dbReference>
<dbReference type="CDD" id="cd01225">
    <property type="entry name" value="PH_Cool_Pix"/>
    <property type="match status" value="1"/>
</dbReference>
<dbReference type="InterPro" id="IPR036028">
    <property type="entry name" value="SH3-like_dom_sf"/>
</dbReference>
<evidence type="ECO:0000256" key="1">
    <source>
        <dbReference type="ARBA" id="ARBA00004510"/>
    </source>
</evidence>
<dbReference type="CDD" id="cd00160">
    <property type="entry name" value="RhoGEF"/>
    <property type="match status" value="1"/>
</dbReference>
<dbReference type="FunFam" id="1.20.900.10:FF:000016">
    <property type="entry name" value="Rho guanine nucleotide exchange factor 6"/>
    <property type="match status" value="1"/>
</dbReference>
<sequence length="582" mass="65374">MAGEPTIVQALYTFKGSNNDELCFKKGDLITVTQKDDEWWEGTFDGKTGWFPSNYIKECKDIPKPVIQQNNQYKNVVVKDLIDSEKAHVQELDGLITNYLQPLEKSNILTQDEFKQLTGNINEIVDIHTQLLSLVEQEYQKCGADQRVGKLFLNWAPKIKAVHQMYCSLHPKAVVILDKHKDELTKFMENRGAASPGVLVLTTLLSKPFRRLEKYSGLLQELERHVEECHADRGDTQRSVSIYKDIATTCLATRRQKELELQVLTGPVRGLEGPNLASLGEIIYMGSVAVGLQHHDRYFVLFPTTLVILSVSHRLSAFIFEGKLFLAGLNVVRLDDTDTLKNAFEISAPMIDKRVVICQSKQEADHWVDLLTHTQGSKNSNSISPVNQKVLPSQAQYVPQPPPHMSPLISAPNPNSCSMPQFGASRGLMTPRCSSPHTFGKGQIWTAACLRPTPPLRPCLALGTIPGGPYQRQNGRRPTTYKEDGQILDVIEAYCSLGRPRNTVNSAPMLDKPEIARNVPDTISLLQSKYNVLEFKVADLAAQLKEEREARIVLQNILKEQLLIGNRKEDADRVESRLLYRS</sequence>
<dbReference type="SMART" id="SM00326">
    <property type="entry name" value="SH3"/>
    <property type="match status" value="1"/>
</dbReference>
<dbReference type="SUPFAM" id="SSF50044">
    <property type="entry name" value="SH3-domain"/>
    <property type="match status" value="1"/>
</dbReference>
<feature type="domain" description="DH" evidence="8">
    <location>
        <begin position="73"/>
        <end position="253"/>
    </location>
</feature>
<dbReference type="InterPro" id="IPR001452">
    <property type="entry name" value="SH3_domain"/>
</dbReference>
<dbReference type="Gene3D" id="2.30.29.30">
    <property type="entry name" value="Pleckstrin-homology domain (PH domain)/Phosphotyrosine-binding domain (PTB)"/>
    <property type="match status" value="1"/>
</dbReference>
<evidence type="ECO:0000256" key="3">
    <source>
        <dbReference type="ARBA" id="ARBA00022658"/>
    </source>
</evidence>
<dbReference type="InterPro" id="IPR046376">
    <property type="entry name" value="PH_Cool_Pix"/>
</dbReference>
<dbReference type="Pfam" id="PF07653">
    <property type="entry name" value="SH3_2"/>
    <property type="match status" value="1"/>
</dbReference>
<evidence type="ECO:0000259" key="8">
    <source>
        <dbReference type="PROSITE" id="PS50010"/>
    </source>
</evidence>
<dbReference type="SMART" id="SM00325">
    <property type="entry name" value="RhoGEF"/>
    <property type="match status" value="1"/>
</dbReference>
<evidence type="ECO:0000259" key="7">
    <source>
        <dbReference type="PROSITE" id="PS50003"/>
    </source>
</evidence>
<dbReference type="GO" id="GO:0016192">
    <property type="term" value="P:vesicle-mediated transport"/>
    <property type="evidence" value="ECO:0007669"/>
    <property type="project" value="UniProtKB-ARBA"/>
</dbReference>
<keyword evidence="4" id="KW-0966">Cell projection</keyword>
<keyword evidence="2 5" id="KW-0728">SH3 domain</keyword>
<dbReference type="InterPro" id="IPR000219">
    <property type="entry name" value="DH_dom"/>
</dbReference>
<keyword evidence="10" id="KW-1185">Reference proteome</keyword>
<feature type="domain" description="SH3" evidence="6">
    <location>
        <begin position="3"/>
        <end position="61"/>
    </location>
</feature>
<dbReference type="PRINTS" id="PR00452">
    <property type="entry name" value="SH3DOMAIN"/>
</dbReference>
<dbReference type="SUPFAM" id="SSF48065">
    <property type="entry name" value="DBL homology domain (DH-domain)"/>
    <property type="match status" value="1"/>
</dbReference>
<reference evidence="9 10" key="1">
    <citation type="submission" date="2024-05" db="EMBL/GenBank/DDBJ databases">
        <title>Genetic variation in Jamaican populations of the coffee berry borer (Hypothenemus hampei).</title>
        <authorList>
            <person name="Errbii M."/>
            <person name="Myrie A."/>
        </authorList>
    </citation>
    <scope>NUCLEOTIDE SEQUENCE [LARGE SCALE GENOMIC DNA]</scope>
    <source>
        <strain evidence="9">JA-Hopewell-2020-01-JO</strain>
        <tissue evidence="9">Whole body</tissue>
    </source>
</reference>
<dbReference type="InterPro" id="IPR035899">
    <property type="entry name" value="DBL_dom_sf"/>
</dbReference>
<gene>
    <name evidence="9" type="ORF">ABEB36_002449</name>
</gene>
<name>A0ABD1F5S8_HYPHA</name>
<dbReference type="EMBL" id="JBDJPC010000002">
    <property type="protein sequence ID" value="KAL1512951.1"/>
    <property type="molecule type" value="Genomic_DNA"/>
</dbReference>
<dbReference type="InterPro" id="IPR001849">
    <property type="entry name" value="PH_domain"/>
</dbReference>
<dbReference type="FunFam" id="2.30.30.40:FF:000072">
    <property type="entry name" value="Unconventional Myosin IB"/>
    <property type="match status" value="1"/>
</dbReference>
<evidence type="ECO:0000256" key="4">
    <source>
        <dbReference type="ARBA" id="ARBA00023273"/>
    </source>
</evidence>
<proteinExistence type="predicted"/>
<dbReference type="CDD" id="cd11877">
    <property type="entry name" value="SH3_PIX"/>
    <property type="match status" value="1"/>
</dbReference>
<dbReference type="Gene3D" id="2.30.30.40">
    <property type="entry name" value="SH3 Domains"/>
    <property type="match status" value="1"/>
</dbReference>
<dbReference type="Pfam" id="PF00621">
    <property type="entry name" value="RhoGEF"/>
    <property type="match status" value="1"/>
</dbReference>
<accession>A0ABD1F5S8</accession>
<dbReference type="SMART" id="SM00233">
    <property type="entry name" value="PH"/>
    <property type="match status" value="1"/>
</dbReference>
<dbReference type="GO" id="GO:0005085">
    <property type="term" value="F:guanyl-nucleotide exchange factor activity"/>
    <property type="evidence" value="ECO:0007669"/>
    <property type="project" value="UniProtKB-KW"/>
</dbReference>
<dbReference type="InterPro" id="IPR011993">
    <property type="entry name" value="PH-like_dom_sf"/>
</dbReference>
<comment type="subcellular location">
    <subcellularLocation>
        <location evidence="1">Cell projection</location>
        <location evidence="1">Lamellipodium</location>
    </subcellularLocation>
</comment>
<dbReference type="Proteomes" id="UP001566132">
    <property type="component" value="Unassembled WGS sequence"/>
</dbReference>
<comment type="caution">
    <text evidence="9">The sequence shown here is derived from an EMBL/GenBank/DDBJ whole genome shotgun (WGS) entry which is preliminary data.</text>
</comment>
<dbReference type="PANTHER" id="PTHR46026:SF1">
    <property type="entry name" value="RHO-TYPE GUANINE NUCLEOTIDE EXCHANGE FACTOR, ISOFORM F"/>
    <property type="match status" value="1"/>
</dbReference>
<evidence type="ECO:0000256" key="5">
    <source>
        <dbReference type="PROSITE-ProRule" id="PRU00192"/>
    </source>
</evidence>
<dbReference type="Gene3D" id="1.20.900.10">
    <property type="entry name" value="Dbl homology (DH) domain"/>
    <property type="match status" value="1"/>
</dbReference>
<feature type="domain" description="PH" evidence="7">
    <location>
        <begin position="275"/>
        <end position="376"/>
    </location>
</feature>
<keyword evidence="3" id="KW-0344">Guanine-nucleotide releasing factor</keyword>